<reference evidence="2 3" key="1">
    <citation type="submission" date="2023-08" db="EMBL/GenBank/DDBJ databases">
        <title>Annotated Genome Sequence of Vanrija albida AlHP1.</title>
        <authorList>
            <person name="Herzog R."/>
        </authorList>
    </citation>
    <scope>NUCLEOTIDE SEQUENCE [LARGE SCALE GENOMIC DNA]</scope>
    <source>
        <strain evidence="2 3">AlHP1</strain>
    </source>
</reference>
<feature type="compositionally biased region" description="Low complexity" evidence="1">
    <location>
        <begin position="244"/>
        <end position="280"/>
    </location>
</feature>
<feature type="compositionally biased region" description="Basic and acidic residues" evidence="1">
    <location>
        <begin position="1"/>
        <end position="25"/>
    </location>
</feature>
<feature type="compositionally biased region" description="Basic and acidic residues" evidence="1">
    <location>
        <begin position="148"/>
        <end position="164"/>
    </location>
</feature>
<sequence length="498" mass="54374">MTSEATEAKHHPAKATEAEGKHPTENGKAQQTSAKGKRPTLAPAYELEYGDDYDLPPSERLPPYSACRGGERCHDHGARPAAPRQPSYSAWAPSRVHGRAGLSALKAREKEAERAAESEEQRRARVRREQDAELAHWREQVALATKEAGAKDARALEHKSEAPRATKPSVAANRLSRIESGDSGPSSLAPPHPQLEAPALVLDHPEVALHTVPGLDLAPAPAPPSPPPKHKHGRKRAGTSPVHSRSPSPTSLHTPPPHTASSSSLSSYRSATPATPPDTGTDSHHPLPAWCTSPLPTPRLTRSHSAPALALLTLEDLEGAYVPARVPPLRRKVTPNHLRAAQPVIGRLPDRMATRTAQTTASKKEKGKRERNAWSPSEIANRLSPRALAERPASPPAAAELPHATGPPSPSRNRPFSFFRRPTRQYRLPPVEMPHGHEHNSALGRPPQHPHSEHTYARVPPRLFEQWPTRLPIEYKLWCTPFLGYDEVRVEPDGAVEM</sequence>
<proteinExistence type="predicted"/>
<feature type="region of interest" description="Disordered" evidence="1">
    <location>
        <begin position="433"/>
        <end position="454"/>
    </location>
</feature>
<evidence type="ECO:0000313" key="3">
    <source>
        <dbReference type="Proteomes" id="UP001565368"/>
    </source>
</evidence>
<gene>
    <name evidence="2" type="ORF">Q8F55_004536</name>
</gene>
<keyword evidence="3" id="KW-1185">Reference proteome</keyword>
<name>A0ABR3Q860_9TREE</name>
<feature type="compositionally biased region" description="Low complexity" evidence="1">
    <location>
        <begin position="384"/>
        <end position="402"/>
    </location>
</feature>
<feature type="compositionally biased region" description="Basic and acidic residues" evidence="1">
    <location>
        <begin position="106"/>
        <end position="139"/>
    </location>
</feature>
<dbReference type="RefSeq" id="XP_069210467.1">
    <property type="nucleotide sequence ID" value="XM_069353049.1"/>
</dbReference>
<feature type="compositionally biased region" description="Basic and acidic residues" evidence="1">
    <location>
        <begin position="362"/>
        <end position="372"/>
    </location>
</feature>
<dbReference type="EMBL" id="JBBXJM010000003">
    <property type="protein sequence ID" value="KAL1410523.1"/>
    <property type="molecule type" value="Genomic_DNA"/>
</dbReference>
<organism evidence="2 3">
    <name type="scientific">Vanrija albida</name>
    <dbReference type="NCBI Taxonomy" id="181172"/>
    <lineage>
        <taxon>Eukaryota</taxon>
        <taxon>Fungi</taxon>
        <taxon>Dikarya</taxon>
        <taxon>Basidiomycota</taxon>
        <taxon>Agaricomycotina</taxon>
        <taxon>Tremellomycetes</taxon>
        <taxon>Trichosporonales</taxon>
        <taxon>Trichosporonaceae</taxon>
        <taxon>Vanrija</taxon>
    </lineage>
</organism>
<feature type="compositionally biased region" description="Basic residues" evidence="1">
    <location>
        <begin position="228"/>
        <end position="237"/>
    </location>
</feature>
<feature type="region of interest" description="Disordered" evidence="1">
    <location>
        <begin position="1"/>
        <end position="302"/>
    </location>
</feature>
<evidence type="ECO:0000313" key="2">
    <source>
        <dbReference type="EMBL" id="KAL1410523.1"/>
    </source>
</evidence>
<protein>
    <submittedName>
        <fullName evidence="2">Uncharacterized protein</fullName>
    </submittedName>
</protein>
<evidence type="ECO:0000256" key="1">
    <source>
        <dbReference type="SAM" id="MobiDB-lite"/>
    </source>
</evidence>
<comment type="caution">
    <text evidence="2">The sequence shown here is derived from an EMBL/GenBank/DDBJ whole genome shotgun (WGS) entry which is preliminary data.</text>
</comment>
<accession>A0ABR3Q860</accession>
<dbReference type="Proteomes" id="UP001565368">
    <property type="component" value="Unassembled WGS sequence"/>
</dbReference>
<feature type="compositionally biased region" description="Basic and acidic residues" evidence="1">
    <location>
        <begin position="69"/>
        <end position="78"/>
    </location>
</feature>
<dbReference type="GeneID" id="95985579"/>
<feature type="region of interest" description="Disordered" evidence="1">
    <location>
        <begin position="351"/>
        <end position="417"/>
    </location>
</feature>